<dbReference type="AlphaFoldDB" id="A0A2U2RH44"/>
<comment type="caution">
    <text evidence="2">The sequence shown here is derived from an EMBL/GenBank/DDBJ whole genome shotgun (WGS) entry which is preliminary data.</text>
</comment>
<keyword evidence="3" id="KW-1185">Reference proteome</keyword>
<evidence type="ECO:0000313" key="3">
    <source>
        <dbReference type="Proteomes" id="UP000245590"/>
    </source>
</evidence>
<reference evidence="2 3" key="1">
    <citation type="submission" date="2018-05" db="EMBL/GenBank/DDBJ databases">
        <title>Brachybacterium sp. M1HQ-2T, whole genome shotgun sequence.</title>
        <authorList>
            <person name="Tuo L."/>
        </authorList>
    </citation>
    <scope>NUCLEOTIDE SEQUENCE [LARGE SCALE GENOMIC DNA]</scope>
    <source>
        <strain evidence="2 3">M1HQ-2</strain>
    </source>
</reference>
<dbReference type="Proteomes" id="UP000245590">
    <property type="component" value="Unassembled WGS sequence"/>
</dbReference>
<proteinExistence type="predicted"/>
<dbReference type="OrthoDB" id="4922133at2"/>
<feature type="region of interest" description="Disordered" evidence="1">
    <location>
        <begin position="1"/>
        <end position="26"/>
    </location>
</feature>
<organism evidence="2 3">
    <name type="scientific">Brachybacterium endophyticum</name>
    <dbReference type="NCBI Taxonomy" id="2182385"/>
    <lineage>
        <taxon>Bacteria</taxon>
        <taxon>Bacillati</taxon>
        <taxon>Actinomycetota</taxon>
        <taxon>Actinomycetes</taxon>
        <taxon>Micrococcales</taxon>
        <taxon>Dermabacteraceae</taxon>
        <taxon>Brachybacterium</taxon>
    </lineage>
</organism>
<dbReference type="RefSeq" id="WP_109276651.1">
    <property type="nucleotide sequence ID" value="NZ_QFKX01000006.1"/>
</dbReference>
<evidence type="ECO:0000313" key="2">
    <source>
        <dbReference type="EMBL" id="PWH05189.1"/>
    </source>
</evidence>
<evidence type="ECO:0000256" key="1">
    <source>
        <dbReference type="SAM" id="MobiDB-lite"/>
    </source>
</evidence>
<gene>
    <name evidence="2" type="ORF">DEO23_14000</name>
</gene>
<name>A0A2U2RH44_9MICO</name>
<accession>A0A2U2RH44</accession>
<sequence length="757" mass="81068">MQRGLPSGHTLRGSVTTTLGGRTVDPSAVSIDREYADGLPGGGSFTAASGEVTYTPGADVVSQVSTPWAPTPGVPSPEDTVSLSLNAGVGPVPVLPQGRVADASGALSSRDVTVGFTDLYRSLDQSISWDAMASRMVAEGDGGYWRNPGLFGVSVVDRIFRHCGWYATPYRIPGTIVSAPMQGSAWPEAGKLDRAERLSVPGAAPGWITSPWGMQARDATLTYTPIAQRAISDNGLEITTMLPPDSGTARIVCWFAGRRVQLVWSDVQVFVSVEQPVGSFANVVTLSRTAIGTDEAITARVTRRAAGRVVVEIRTNRGTTSGTGETALTDGVMTSNLETVSVYGEGRIGAFQVSFPSVPFSIQGWRPSAVIHARAGIPNRLQVLPPAEGENCADMLEQLATAEYATYWIDETGVLQWWDLDRLAARGSVATLTTADHVTAMKWSNSLASVYSRVVVKWKTTALSVSFKERIDLWQGNGETISPGDTLEDFITAPDNEVWLMPDLAFTRAGSVGYSFDFNHAIGSFFGGVVPGEGDTPDYWSSTAGVLGFTIQKITDAAFKTTTTWNGTATVVARTLDSEAESALWRIRRSFNLPILRGRMKYILNDAATTSTQSGPAGTQEMTVDVGRWIQYEDEAQNLADRLAGVVTTPSPELSDVSIVPAPGLQLGDKITISDPLISRLTYQGVIYADSRSISTSGSGLDMTHTIRFRPTAVSRNGGATWAEWASTVRPDTWKQWAADQGGTWNQWGADPLGAED</sequence>
<dbReference type="EMBL" id="QFKX01000006">
    <property type="protein sequence ID" value="PWH05189.1"/>
    <property type="molecule type" value="Genomic_DNA"/>
</dbReference>
<protein>
    <submittedName>
        <fullName evidence="2">Uncharacterized protein</fullName>
    </submittedName>
</protein>